<comment type="cofactor">
    <cofactor evidence="1 11">
        <name>FAD</name>
        <dbReference type="ChEBI" id="CHEBI:57692"/>
    </cofactor>
</comment>
<evidence type="ECO:0000256" key="6">
    <source>
        <dbReference type="ARBA" id="ARBA00022630"/>
    </source>
</evidence>
<dbReference type="AlphaFoldDB" id="A0A238XKH5"/>
<evidence type="ECO:0000256" key="5">
    <source>
        <dbReference type="ARBA" id="ARBA00022490"/>
    </source>
</evidence>
<dbReference type="SUPFAM" id="SSF54373">
    <property type="entry name" value="FAD-linked reductases, C-terminal domain"/>
    <property type="match status" value="1"/>
</dbReference>
<keyword evidence="5" id="KW-0963">Cytoplasm</keyword>
<evidence type="ECO:0000256" key="7">
    <source>
        <dbReference type="ARBA" id="ARBA00022798"/>
    </source>
</evidence>
<evidence type="ECO:0000256" key="9">
    <source>
        <dbReference type="ARBA" id="ARBA00023002"/>
    </source>
</evidence>
<dbReference type="InterPro" id="IPR000447">
    <property type="entry name" value="G3P_DH_FAD-dep"/>
</dbReference>
<evidence type="ECO:0000256" key="11">
    <source>
        <dbReference type="RuleBase" id="RU361217"/>
    </source>
</evidence>
<dbReference type="PANTHER" id="PTHR11985:SF31">
    <property type="entry name" value="GLYCEROL-3-PHOSPHATE DEHYDROGENASE 2"/>
    <property type="match status" value="1"/>
</dbReference>
<keyword evidence="9 11" id="KW-0560">Oxidoreductase</keyword>
<dbReference type="PANTHER" id="PTHR11985">
    <property type="entry name" value="GLYCEROL-3-PHOSPHATE DEHYDROGENASE"/>
    <property type="match status" value="1"/>
</dbReference>
<dbReference type="PROSITE" id="PS00977">
    <property type="entry name" value="FAD_G3PDH_1"/>
    <property type="match status" value="1"/>
</dbReference>
<keyword evidence="15" id="KW-1185">Reference proteome</keyword>
<evidence type="ECO:0000256" key="4">
    <source>
        <dbReference type="ARBA" id="ARBA00013029"/>
    </source>
</evidence>
<dbReference type="PRINTS" id="PR01001">
    <property type="entry name" value="FADG3PDH"/>
</dbReference>
<organism evidence="14 15">
    <name type="scientific">Haloechinothrix alba</name>
    <dbReference type="NCBI Taxonomy" id="664784"/>
    <lineage>
        <taxon>Bacteria</taxon>
        <taxon>Bacillati</taxon>
        <taxon>Actinomycetota</taxon>
        <taxon>Actinomycetes</taxon>
        <taxon>Pseudonocardiales</taxon>
        <taxon>Pseudonocardiaceae</taxon>
        <taxon>Haloechinothrix</taxon>
    </lineage>
</organism>
<dbReference type="Pfam" id="PF01266">
    <property type="entry name" value="DAO"/>
    <property type="match status" value="1"/>
</dbReference>
<dbReference type="GO" id="GO:0004368">
    <property type="term" value="F:glycerol-3-phosphate dehydrogenase (quinone) activity"/>
    <property type="evidence" value="ECO:0007669"/>
    <property type="project" value="UniProtKB-EC"/>
</dbReference>
<keyword evidence="8" id="KW-0274">FAD</keyword>
<dbReference type="Gene3D" id="1.10.8.870">
    <property type="entry name" value="Alpha-glycerophosphate oxidase, cap domain"/>
    <property type="match status" value="1"/>
</dbReference>
<dbReference type="Gene3D" id="3.50.50.60">
    <property type="entry name" value="FAD/NAD(P)-binding domain"/>
    <property type="match status" value="1"/>
</dbReference>
<comment type="subcellular location">
    <subcellularLocation>
        <location evidence="2">Cytoplasm</location>
    </subcellularLocation>
</comment>
<feature type="domain" description="FAD dependent oxidoreductase" evidence="12">
    <location>
        <begin position="35"/>
        <end position="390"/>
    </location>
</feature>
<gene>
    <name evidence="14" type="ORF">SAMN06265360_11190</name>
</gene>
<dbReference type="EMBL" id="FZNW01000011">
    <property type="protein sequence ID" value="SNR59437.1"/>
    <property type="molecule type" value="Genomic_DNA"/>
</dbReference>
<dbReference type="GO" id="GO:0009331">
    <property type="term" value="C:glycerol-3-phosphate dehydrogenase (FAD) complex"/>
    <property type="evidence" value="ECO:0007669"/>
    <property type="project" value="UniProtKB-UniRule"/>
</dbReference>
<dbReference type="Proteomes" id="UP000198348">
    <property type="component" value="Unassembled WGS sequence"/>
</dbReference>
<protein>
    <recommendedName>
        <fullName evidence="4 11">Glycerol-3-phosphate dehydrogenase</fullName>
        <ecNumber evidence="4 11">1.1.5.3</ecNumber>
    </recommendedName>
</protein>
<keyword evidence="6 11" id="KW-0285">Flavoprotein</keyword>
<keyword evidence="7" id="KW-0319">Glycerol metabolism</keyword>
<sequence length="574" mass="61730">MSTGSNAHGRTAEGARLDPAQRVRALERMARETFDVVVVGGGVTGCGTALDAASRGLSVALVEMRDYAAGTSSRSGKLIHGGLRYLEQGKFGLVRQALTERALMLERLCPHLVRPVRFIYPLRHRAWERAYVGAGLMLYDGIGGAGAVPRHRHLGRRAAQRLAPDLGGGGLAGAVTFSDAQVDDARHTVTLARTAAAYGAVVASGAKVVDFLTEGERISGVLVRDSDTGHELPVRAHQVISATGVWNDTLSARAGATGGLRVSASKGVHVLVPRERIRSEAAILLRAEDSVLFVRPWGRHWLIGTTDTPWQQDLDHPAATGADVDYLLRNVNRAIRPRLTRDDVVGAFAGLRPLLTADAGSTSAWSREHAVTCPREGLTVVAGGKYTTYRVMAADAVDAALRNVAGTVPESCSAEVPLLGADGYQAVWNCRHRLFERSGLPVDQIERLIGRYGSLVEELLDQLAEHPEWGEPIPGAEDYLMVEAAYAATHEGAQHLDDVLCRRLHIGTETADRGVRAARHVAPVIAPVLGWDAGTTSHEIERYARRSEAERQAQLADTDEAANAVRLSARDPRL</sequence>
<dbReference type="FunFam" id="1.10.8.870:FF:000003">
    <property type="entry name" value="Glycerol-3-phosphate dehydrogenase"/>
    <property type="match status" value="1"/>
</dbReference>
<feature type="domain" description="Alpha-glycerophosphate oxidase C-terminal" evidence="13">
    <location>
        <begin position="412"/>
        <end position="533"/>
    </location>
</feature>
<evidence type="ECO:0000256" key="2">
    <source>
        <dbReference type="ARBA" id="ARBA00004496"/>
    </source>
</evidence>
<evidence type="ECO:0000256" key="1">
    <source>
        <dbReference type="ARBA" id="ARBA00001974"/>
    </source>
</evidence>
<dbReference type="EC" id="1.1.5.3" evidence="4 11"/>
<reference evidence="14 15" key="1">
    <citation type="submission" date="2017-06" db="EMBL/GenBank/DDBJ databases">
        <authorList>
            <person name="Kim H.J."/>
            <person name="Triplett B.A."/>
        </authorList>
    </citation>
    <scope>NUCLEOTIDE SEQUENCE [LARGE SCALE GENOMIC DNA]</scope>
    <source>
        <strain evidence="14 15">DSM 45207</strain>
    </source>
</reference>
<dbReference type="GO" id="GO:0006071">
    <property type="term" value="P:glycerol metabolic process"/>
    <property type="evidence" value="ECO:0007669"/>
    <property type="project" value="UniProtKB-KW"/>
</dbReference>
<dbReference type="InterPro" id="IPR006076">
    <property type="entry name" value="FAD-dep_OxRdtase"/>
</dbReference>
<evidence type="ECO:0000259" key="13">
    <source>
        <dbReference type="Pfam" id="PF16901"/>
    </source>
</evidence>
<comment type="catalytic activity">
    <reaction evidence="10 11">
        <text>a quinone + sn-glycerol 3-phosphate = dihydroxyacetone phosphate + a quinol</text>
        <dbReference type="Rhea" id="RHEA:18977"/>
        <dbReference type="ChEBI" id="CHEBI:24646"/>
        <dbReference type="ChEBI" id="CHEBI:57597"/>
        <dbReference type="ChEBI" id="CHEBI:57642"/>
        <dbReference type="ChEBI" id="CHEBI:132124"/>
        <dbReference type="EC" id="1.1.5.3"/>
    </reaction>
</comment>
<dbReference type="PROSITE" id="PS00978">
    <property type="entry name" value="FAD_G3PDH_2"/>
    <property type="match status" value="1"/>
</dbReference>
<dbReference type="InterPro" id="IPR036188">
    <property type="entry name" value="FAD/NAD-bd_sf"/>
</dbReference>
<comment type="similarity">
    <text evidence="3 11">Belongs to the FAD-dependent glycerol-3-phosphate dehydrogenase family.</text>
</comment>
<proteinExistence type="inferred from homology"/>
<dbReference type="Gene3D" id="3.30.9.10">
    <property type="entry name" value="D-Amino Acid Oxidase, subunit A, domain 2"/>
    <property type="match status" value="1"/>
</dbReference>
<evidence type="ECO:0000256" key="10">
    <source>
        <dbReference type="ARBA" id="ARBA00049055"/>
    </source>
</evidence>
<accession>A0A238XKH5</accession>
<dbReference type="InterPro" id="IPR031656">
    <property type="entry name" value="DAO_C"/>
</dbReference>
<evidence type="ECO:0000256" key="3">
    <source>
        <dbReference type="ARBA" id="ARBA00007330"/>
    </source>
</evidence>
<dbReference type="SUPFAM" id="SSF51905">
    <property type="entry name" value="FAD/NAD(P)-binding domain"/>
    <property type="match status" value="1"/>
</dbReference>
<name>A0A238XKH5_9PSEU</name>
<dbReference type="Pfam" id="PF16901">
    <property type="entry name" value="DAO_C"/>
    <property type="match status" value="1"/>
</dbReference>
<dbReference type="InterPro" id="IPR038299">
    <property type="entry name" value="DAO_C_sf"/>
</dbReference>
<evidence type="ECO:0000313" key="14">
    <source>
        <dbReference type="EMBL" id="SNR59437.1"/>
    </source>
</evidence>
<evidence type="ECO:0000313" key="15">
    <source>
        <dbReference type="Proteomes" id="UP000198348"/>
    </source>
</evidence>
<dbReference type="GO" id="GO:0046168">
    <property type="term" value="P:glycerol-3-phosphate catabolic process"/>
    <property type="evidence" value="ECO:0007669"/>
    <property type="project" value="TreeGrafter"/>
</dbReference>
<evidence type="ECO:0000256" key="8">
    <source>
        <dbReference type="ARBA" id="ARBA00022827"/>
    </source>
</evidence>
<evidence type="ECO:0000259" key="12">
    <source>
        <dbReference type="Pfam" id="PF01266"/>
    </source>
</evidence>